<feature type="chain" id="PRO_5016041785" description="Secreted protein" evidence="1">
    <location>
        <begin position="19"/>
        <end position="186"/>
    </location>
</feature>
<evidence type="ECO:0000313" key="2">
    <source>
        <dbReference type="EMBL" id="PVH91604.1"/>
    </source>
</evidence>
<reference evidence="2 3" key="1">
    <citation type="journal article" date="2018" name="Sci. Rep.">
        <title>Comparative genomics provides insights into the lifestyle and reveals functional heterogeneity of dark septate endophytic fungi.</title>
        <authorList>
            <person name="Knapp D.G."/>
            <person name="Nemeth J.B."/>
            <person name="Barry K."/>
            <person name="Hainaut M."/>
            <person name="Henrissat B."/>
            <person name="Johnson J."/>
            <person name="Kuo A."/>
            <person name="Lim J.H.P."/>
            <person name="Lipzen A."/>
            <person name="Nolan M."/>
            <person name="Ohm R.A."/>
            <person name="Tamas L."/>
            <person name="Grigoriev I.V."/>
            <person name="Spatafora J.W."/>
            <person name="Nagy L.G."/>
            <person name="Kovacs G.M."/>
        </authorList>
    </citation>
    <scope>NUCLEOTIDE SEQUENCE [LARGE SCALE GENOMIC DNA]</scope>
    <source>
        <strain evidence="2 3">DSE2036</strain>
    </source>
</reference>
<dbReference type="EMBL" id="KZ805823">
    <property type="protein sequence ID" value="PVH91604.1"/>
    <property type="molecule type" value="Genomic_DNA"/>
</dbReference>
<dbReference type="Proteomes" id="UP000244855">
    <property type="component" value="Unassembled WGS sequence"/>
</dbReference>
<name>A0A2V1D2Z9_9PLEO</name>
<protein>
    <recommendedName>
        <fullName evidence="4">Secreted protein</fullName>
    </recommendedName>
</protein>
<dbReference type="AlphaFoldDB" id="A0A2V1D2Z9"/>
<gene>
    <name evidence="2" type="ORF">DM02DRAFT_335007</name>
</gene>
<evidence type="ECO:0000313" key="3">
    <source>
        <dbReference type="Proteomes" id="UP000244855"/>
    </source>
</evidence>
<feature type="signal peptide" evidence="1">
    <location>
        <begin position="1"/>
        <end position="18"/>
    </location>
</feature>
<dbReference type="PROSITE" id="PS51257">
    <property type="entry name" value="PROKAR_LIPOPROTEIN"/>
    <property type="match status" value="1"/>
</dbReference>
<keyword evidence="1" id="KW-0732">Signal</keyword>
<evidence type="ECO:0000256" key="1">
    <source>
        <dbReference type="SAM" id="SignalP"/>
    </source>
</evidence>
<sequence>MVSPKYRFLLLIHGGALACGGAAPQERVRHLRFLPQSVDRLTHQLQRRPFAPTCCVLRCRSRFRSFHAPHQLVALSMLRALSPAHQTLNLVPLLGQEAVELEISVGVRQLHEAADVTLDSLQNRLSTLSRIFRLLRAASIGFRLGVAQQCSGEPSMSIRDGHNATRNEAYLALVSFLLPSAMHRQR</sequence>
<accession>A0A2V1D2Z9</accession>
<keyword evidence="3" id="KW-1185">Reference proteome</keyword>
<evidence type="ECO:0008006" key="4">
    <source>
        <dbReference type="Google" id="ProtNLM"/>
    </source>
</evidence>
<proteinExistence type="predicted"/>
<organism evidence="2 3">
    <name type="scientific">Periconia macrospinosa</name>
    <dbReference type="NCBI Taxonomy" id="97972"/>
    <lineage>
        <taxon>Eukaryota</taxon>
        <taxon>Fungi</taxon>
        <taxon>Dikarya</taxon>
        <taxon>Ascomycota</taxon>
        <taxon>Pezizomycotina</taxon>
        <taxon>Dothideomycetes</taxon>
        <taxon>Pleosporomycetidae</taxon>
        <taxon>Pleosporales</taxon>
        <taxon>Massarineae</taxon>
        <taxon>Periconiaceae</taxon>
        <taxon>Periconia</taxon>
    </lineage>
</organism>